<dbReference type="InterPro" id="IPR021858">
    <property type="entry name" value="Fun_TF"/>
</dbReference>
<dbReference type="PROSITE" id="PS00463">
    <property type="entry name" value="ZN2_CY6_FUNGAL_1"/>
    <property type="match status" value="1"/>
</dbReference>
<dbReference type="CDD" id="cd00067">
    <property type="entry name" value="GAL4"/>
    <property type="match status" value="1"/>
</dbReference>
<dbReference type="InterPro" id="IPR001138">
    <property type="entry name" value="Zn2Cys6_DnaBD"/>
</dbReference>
<evidence type="ECO:0000256" key="1">
    <source>
        <dbReference type="ARBA" id="ARBA00004123"/>
    </source>
</evidence>
<dbReference type="GO" id="GO:0000981">
    <property type="term" value="F:DNA-binding transcription factor activity, RNA polymerase II-specific"/>
    <property type="evidence" value="ECO:0007669"/>
    <property type="project" value="InterPro"/>
</dbReference>
<dbReference type="SUPFAM" id="SSF57701">
    <property type="entry name" value="Zn2/Cys6 DNA-binding domain"/>
    <property type="match status" value="1"/>
</dbReference>
<dbReference type="SMART" id="SM00066">
    <property type="entry name" value="GAL4"/>
    <property type="match status" value="1"/>
</dbReference>
<dbReference type="Gene3D" id="4.10.240.10">
    <property type="entry name" value="Zn(2)-C6 fungal-type DNA-binding domain"/>
    <property type="match status" value="1"/>
</dbReference>
<evidence type="ECO:0000259" key="4">
    <source>
        <dbReference type="PROSITE" id="PS50048"/>
    </source>
</evidence>
<sequence length="609" mass="68141">MDGPHAPSQSTTFRSFNGCWTCRLRRKKCDEKRPLCGGCATLHIDCHYTQEKPEWMDGGVRQEAMAERVKQEVKEKARRRRNGELAGYTHENRFSSSEASTHEVSVFPQTTLRTLATPPDDPPREKSIRHNGRSTPACAELPTMSFQRGTSCALTSSFLTENVPFTPSDTILLMFYIEHMLPFLFPFYQPPLLQGGRAWILEMMMSSPVVRQAALCQSSYFFSLARGAANHDKAWETVLSQTRDAFEVLRRSLQVIEGANIGDHIHGAVRIMASIMQVQRFEISILSFDNCQSHLSASLALFIQLMDSAQEDEPATHNARFNSVLARLGPSSWTLPDHSIQMPSAEQAAFSFSSSLLLLDDIVASTVLQEPPKLYELHHALLGRFDNSEPIINLETAVGCQNWVLVQIGEIAMLDTWKQQCKSAGNLDIMQLVHKATFIKTSLETSLKRLDTGLEINSRGISNPLDVFTADSYQYPKIPADQRVLVTRVWAHAALLYLYVVVSGWQPASVEVRHHVGQIMELISLQLSPPRLLRTIVWPFCVAGCLAGPLEQVQLRPMVNALQPPSMFGAVRKALDIMENVWRNQNAGNPANRDLAACFRSQGNLVLLV</sequence>
<feature type="region of interest" description="Disordered" evidence="3">
    <location>
        <begin position="113"/>
        <end position="134"/>
    </location>
</feature>
<comment type="subcellular location">
    <subcellularLocation>
        <location evidence="1">Nucleus</location>
    </subcellularLocation>
</comment>
<evidence type="ECO:0000313" key="5">
    <source>
        <dbReference type="EMBL" id="KAF2004254.1"/>
    </source>
</evidence>
<keyword evidence="2" id="KW-0539">Nucleus</keyword>
<feature type="domain" description="Zn(2)-C6 fungal-type" evidence="4">
    <location>
        <begin position="18"/>
        <end position="48"/>
    </location>
</feature>
<dbReference type="PANTHER" id="PTHR37534">
    <property type="entry name" value="TRANSCRIPTIONAL ACTIVATOR PROTEIN UGA3"/>
    <property type="match status" value="1"/>
</dbReference>
<organism evidence="5 6">
    <name type="scientific">Amniculicola lignicola CBS 123094</name>
    <dbReference type="NCBI Taxonomy" id="1392246"/>
    <lineage>
        <taxon>Eukaryota</taxon>
        <taxon>Fungi</taxon>
        <taxon>Dikarya</taxon>
        <taxon>Ascomycota</taxon>
        <taxon>Pezizomycotina</taxon>
        <taxon>Dothideomycetes</taxon>
        <taxon>Pleosporomycetidae</taxon>
        <taxon>Pleosporales</taxon>
        <taxon>Amniculicolaceae</taxon>
        <taxon>Amniculicola</taxon>
    </lineage>
</organism>
<evidence type="ECO:0000256" key="3">
    <source>
        <dbReference type="SAM" id="MobiDB-lite"/>
    </source>
</evidence>
<dbReference type="AlphaFoldDB" id="A0A6A5WTJ0"/>
<proteinExistence type="predicted"/>
<dbReference type="GO" id="GO:0008270">
    <property type="term" value="F:zinc ion binding"/>
    <property type="evidence" value="ECO:0007669"/>
    <property type="project" value="InterPro"/>
</dbReference>
<dbReference type="Proteomes" id="UP000799779">
    <property type="component" value="Unassembled WGS sequence"/>
</dbReference>
<dbReference type="InterPro" id="IPR036864">
    <property type="entry name" value="Zn2-C6_fun-type_DNA-bd_sf"/>
</dbReference>
<dbReference type="Pfam" id="PF11951">
    <property type="entry name" value="Fungal_trans_2"/>
    <property type="match status" value="1"/>
</dbReference>
<dbReference type="EMBL" id="ML977568">
    <property type="protein sequence ID" value="KAF2004254.1"/>
    <property type="molecule type" value="Genomic_DNA"/>
</dbReference>
<accession>A0A6A5WTJ0</accession>
<evidence type="ECO:0000313" key="6">
    <source>
        <dbReference type="Proteomes" id="UP000799779"/>
    </source>
</evidence>
<dbReference type="PANTHER" id="PTHR37534:SF20">
    <property type="entry name" value="PRO1A C6 ZINK-FINGER PROTEIN"/>
    <property type="match status" value="1"/>
</dbReference>
<dbReference type="OrthoDB" id="5213892at2759"/>
<protein>
    <recommendedName>
        <fullName evidence="4">Zn(2)-C6 fungal-type domain-containing protein</fullName>
    </recommendedName>
</protein>
<gene>
    <name evidence="5" type="ORF">P154DRAFT_55551</name>
</gene>
<dbReference type="GO" id="GO:0005634">
    <property type="term" value="C:nucleus"/>
    <property type="evidence" value="ECO:0007669"/>
    <property type="project" value="UniProtKB-SubCell"/>
</dbReference>
<reference evidence="5" key="1">
    <citation type="journal article" date="2020" name="Stud. Mycol.">
        <title>101 Dothideomycetes genomes: a test case for predicting lifestyles and emergence of pathogens.</title>
        <authorList>
            <person name="Haridas S."/>
            <person name="Albert R."/>
            <person name="Binder M."/>
            <person name="Bloem J."/>
            <person name="Labutti K."/>
            <person name="Salamov A."/>
            <person name="Andreopoulos B."/>
            <person name="Baker S."/>
            <person name="Barry K."/>
            <person name="Bills G."/>
            <person name="Bluhm B."/>
            <person name="Cannon C."/>
            <person name="Castanera R."/>
            <person name="Culley D."/>
            <person name="Daum C."/>
            <person name="Ezra D."/>
            <person name="Gonzalez J."/>
            <person name="Henrissat B."/>
            <person name="Kuo A."/>
            <person name="Liang C."/>
            <person name="Lipzen A."/>
            <person name="Lutzoni F."/>
            <person name="Magnuson J."/>
            <person name="Mondo S."/>
            <person name="Nolan M."/>
            <person name="Ohm R."/>
            <person name="Pangilinan J."/>
            <person name="Park H.-J."/>
            <person name="Ramirez L."/>
            <person name="Alfaro M."/>
            <person name="Sun H."/>
            <person name="Tritt A."/>
            <person name="Yoshinaga Y."/>
            <person name="Zwiers L.-H."/>
            <person name="Turgeon B."/>
            <person name="Goodwin S."/>
            <person name="Spatafora J."/>
            <person name="Crous P."/>
            <person name="Grigoriev I."/>
        </authorList>
    </citation>
    <scope>NUCLEOTIDE SEQUENCE</scope>
    <source>
        <strain evidence="5">CBS 123094</strain>
    </source>
</reference>
<evidence type="ECO:0000256" key="2">
    <source>
        <dbReference type="ARBA" id="ARBA00023242"/>
    </source>
</evidence>
<keyword evidence="6" id="KW-1185">Reference proteome</keyword>
<dbReference type="PROSITE" id="PS50048">
    <property type="entry name" value="ZN2_CY6_FUNGAL_2"/>
    <property type="match status" value="1"/>
</dbReference>
<name>A0A6A5WTJ0_9PLEO</name>
<dbReference type="Pfam" id="PF00172">
    <property type="entry name" value="Zn_clus"/>
    <property type="match status" value="1"/>
</dbReference>